<protein>
    <submittedName>
        <fullName evidence="1">Pentapeptide repeat-containing protein</fullName>
    </submittedName>
</protein>
<dbReference type="Proteomes" id="UP001431181">
    <property type="component" value="Unassembled WGS sequence"/>
</dbReference>
<dbReference type="SUPFAM" id="SSF141571">
    <property type="entry name" value="Pentapeptide repeat-like"/>
    <property type="match status" value="1"/>
</dbReference>
<dbReference type="Gene3D" id="2.160.20.80">
    <property type="entry name" value="E3 ubiquitin-protein ligase SopA"/>
    <property type="match status" value="1"/>
</dbReference>
<reference evidence="1" key="1">
    <citation type="submission" date="2022-11" db="EMBL/GenBank/DDBJ databases">
        <title>Marinomonas sp. nov., isolated from marine algae.</title>
        <authorList>
            <person name="Choi D.G."/>
            <person name="Kim J.M."/>
            <person name="Lee J.K."/>
            <person name="Baek J.H."/>
            <person name="Jeon C.O."/>
        </authorList>
    </citation>
    <scope>NUCLEOTIDE SEQUENCE</scope>
    <source>
        <strain evidence="1">KJ51-3</strain>
    </source>
</reference>
<gene>
    <name evidence="1" type="ORF">ONZ52_05400</name>
</gene>
<name>A0ABT3KD59_9GAMM</name>
<keyword evidence="2" id="KW-1185">Reference proteome</keyword>
<sequence>MRGSHYQNALFHNCIMTLAKFDSSDLKEVCFNASSLRKCQFIAVDLRGGEFFNNDLTDAVFDDCLTDDMKQSPMPLIN</sequence>
<evidence type="ECO:0000313" key="1">
    <source>
        <dbReference type="EMBL" id="MCW4628476.1"/>
    </source>
</evidence>
<accession>A0ABT3KD59</accession>
<organism evidence="1 2">
    <name type="scientific">Marinomonas rhodophyticola</name>
    <dbReference type="NCBI Taxonomy" id="2992803"/>
    <lineage>
        <taxon>Bacteria</taxon>
        <taxon>Pseudomonadati</taxon>
        <taxon>Pseudomonadota</taxon>
        <taxon>Gammaproteobacteria</taxon>
        <taxon>Oceanospirillales</taxon>
        <taxon>Oceanospirillaceae</taxon>
        <taxon>Marinomonas</taxon>
    </lineage>
</organism>
<evidence type="ECO:0000313" key="2">
    <source>
        <dbReference type="Proteomes" id="UP001431181"/>
    </source>
</evidence>
<proteinExistence type="predicted"/>
<dbReference type="EMBL" id="JAPEUL010000004">
    <property type="protein sequence ID" value="MCW4628476.1"/>
    <property type="molecule type" value="Genomic_DNA"/>
</dbReference>
<comment type="caution">
    <text evidence="1">The sequence shown here is derived from an EMBL/GenBank/DDBJ whole genome shotgun (WGS) entry which is preliminary data.</text>
</comment>